<dbReference type="InterPro" id="IPR025724">
    <property type="entry name" value="GAG-pre-integrase_dom"/>
</dbReference>
<name>A0A6L2MJS8_TANCI</name>
<proteinExistence type="predicted"/>
<evidence type="ECO:0000313" key="3">
    <source>
        <dbReference type="EMBL" id="GEU73032.1"/>
    </source>
</evidence>
<accession>A0A6L2MJS8</accession>
<comment type="caution">
    <text evidence="3">The sequence shown here is derived from an EMBL/GenBank/DDBJ whole genome shotgun (WGS) entry which is preliminary data.</text>
</comment>
<organism evidence="3">
    <name type="scientific">Tanacetum cinerariifolium</name>
    <name type="common">Dalmatian daisy</name>
    <name type="synonym">Chrysanthemum cinerariifolium</name>
    <dbReference type="NCBI Taxonomy" id="118510"/>
    <lineage>
        <taxon>Eukaryota</taxon>
        <taxon>Viridiplantae</taxon>
        <taxon>Streptophyta</taxon>
        <taxon>Embryophyta</taxon>
        <taxon>Tracheophyta</taxon>
        <taxon>Spermatophyta</taxon>
        <taxon>Magnoliopsida</taxon>
        <taxon>eudicotyledons</taxon>
        <taxon>Gunneridae</taxon>
        <taxon>Pentapetalae</taxon>
        <taxon>asterids</taxon>
        <taxon>campanulids</taxon>
        <taxon>Asterales</taxon>
        <taxon>Asteraceae</taxon>
        <taxon>Asteroideae</taxon>
        <taxon>Anthemideae</taxon>
        <taxon>Anthemidinae</taxon>
        <taxon>Tanacetum</taxon>
    </lineage>
</organism>
<evidence type="ECO:0000256" key="1">
    <source>
        <dbReference type="SAM" id="MobiDB-lite"/>
    </source>
</evidence>
<dbReference type="EMBL" id="BKCJ010006611">
    <property type="protein sequence ID" value="GEU73032.1"/>
    <property type="molecule type" value="Genomic_DNA"/>
</dbReference>
<reference evidence="3" key="1">
    <citation type="journal article" date="2019" name="Sci. Rep.">
        <title>Draft genome of Tanacetum cinerariifolium, the natural source of mosquito coil.</title>
        <authorList>
            <person name="Yamashiro T."/>
            <person name="Shiraishi A."/>
            <person name="Satake H."/>
            <person name="Nakayama K."/>
        </authorList>
    </citation>
    <scope>NUCLEOTIDE SEQUENCE</scope>
</reference>
<sequence length="267" mass="30771">MIRVAIGGKSKSLLSHLTSEPPEQSSETYEQWEQENLIFFSWLIQNIKPILAGNLTKYHTAKNLWDALVITYNNRREKLQTFNLHSYVSSSLATLIGGMMATRRTIRIEDRKEAKPPLPTPILIEKVPLDLREWTGAIIGRGTERQELYYVDEVTRSGIVMLSHRTAEREAWLWHRRLGHPSTCYLHALFPKLFPFKYTSERYALPPRANRGVQPKRYSPEKKSKQSRYPIANIAKGNLSEEANAFALSMYCDEIPANTEQSLKSKH</sequence>
<protein>
    <submittedName>
        <fullName evidence="3">Putative Gag-polypeptide of LTR copia-type</fullName>
    </submittedName>
</protein>
<dbReference type="Pfam" id="PF13976">
    <property type="entry name" value="gag_pre-integrs"/>
    <property type="match status" value="1"/>
</dbReference>
<feature type="region of interest" description="Disordered" evidence="1">
    <location>
        <begin position="209"/>
        <end position="229"/>
    </location>
</feature>
<gene>
    <name evidence="3" type="ORF">Tci_045010</name>
</gene>
<dbReference type="AlphaFoldDB" id="A0A6L2MJS8"/>
<evidence type="ECO:0000259" key="2">
    <source>
        <dbReference type="Pfam" id="PF13976"/>
    </source>
</evidence>
<feature type="domain" description="GAG-pre-integrase" evidence="2">
    <location>
        <begin position="148"/>
        <end position="193"/>
    </location>
</feature>